<dbReference type="PANTHER" id="PTHR35278">
    <property type="entry name" value="TRANSMEMBRANE PROTEIN-RELATED"/>
    <property type="match status" value="1"/>
</dbReference>
<keyword evidence="4" id="KW-1185">Reference proteome</keyword>
<evidence type="ECO:0000256" key="1">
    <source>
        <dbReference type="SAM" id="MobiDB-lite"/>
    </source>
</evidence>
<comment type="caution">
    <text evidence="3">The sequence shown here is derived from an EMBL/GenBank/DDBJ whole genome shotgun (WGS) entry which is preliminary data.</text>
</comment>
<feature type="transmembrane region" description="Helical" evidence="2">
    <location>
        <begin position="57"/>
        <end position="75"/>
    </location>
</feature>
<dbReference type="AlphaFoldDB" id="A0AAV1RVZ5"/>
<keyword evidence="2" id="KW-1133">Transmembrane helix</keyword>
<gene>
    <name evidence="3" type="ORF">DCAF_LOCUS14879</name>
</gene>
<accession>A0AAV1RVZ5</accession>
<protein>
    <submittedName>
        <fullName evidence="3">Uncharacterized protein</fullName>
    </submittedName>
</protein>
<keyword evidence="2" id="KW-0812">Transmembrane</keyword>
<reference evidence="3 4" key="1">
    <citation type="submission" date="2024-01" db="EMBL/GenBank/DDBJ databases">
        <authorList>
            <person name="Waweru B."/>
        </authorList>
    </citation>
    <scope>NUCLEOTIDE SEQUENCE [LARGE SCALE GENOMIC DNA]</scope>
</reference>
<sequence>MGSVISQAANGIGGVVGNAFAVPIKTIFGVSCEDVCSGPWDLICFIEHLCVSDLLKLLMVFGLSYITLMFFYLLFKIGICQCIGKSLCKMCWAGCEAYWFALEDITCFLWHKLKNTKRVNRRRRFRDIEAGYTSSSETDFSEDYRHFGRKRKSIMERRKLRSGSRRSFYPSSRYGSRDNHGHHHVRLKTREVSVHVKGTGSRRLRNSRQLQVARTDDGLKIVEESPEFDWSPFLVENSSTEEEEDGAEELDGWESDSVKAFNKGAHFDKIEEFTSSLQSSLPPDTLTVS</sequence>
<proteinExistence type="predicted"/>
<evidence type="ECO:0000313" key="3">
    <source>
        <dbReference type="EMBL" id="CAK7339803.1"/>
    </source>
</evidence>
<organism evidence="3 4">
    <name type="scientific">Dovyalis caffra</name>
    <dbReference type="NCBI Taxonomy" id="77055"/>
    <lineage>
        <taxon>Eukaryota</taxon>
        <taxon>Viridiplantae</taxon>
        <taxon>Streptophyta</taxon>
        <taxon>Embryophyta</taxon>
        <taxon>Tracheophyta</taxon>
        <taxon>Spermatophyta</taxon>
        <taxon>Magnoliopsida</taxon>
        <taxon>eudicotyledons</taxon>
        <taxon>Gunneridae</taxon>
        <taxon>Pentapetalae</taxon>
        <taxon>rosids</taxon>
        <taxon>fabids</taxon>
        <taxon>Malpighiales</taxon>
        <taxon>Salicaceae</taxon>
        <taxon>Flacourtieae</taxon>
        <taxon>Dovyalis</taxon>
    </lineage>
</organism>
<evidence type="ECO:0000313" key="4">
    <source>
        <dbReference type="Proteomes" id="UP001314170"/>
    </source>
</evidence>
<dbReference type="PANTHER" id="PTHR35278:SF4">
    <property type="entry name" value="TRANSMEMBRANE PROTEIN"/>
    <property type="match status" value="1"/>
</dbReference>
<evidence type="ECO:0000256" key="2">
    <source>
        <dbReference type="SAM" id="Phobius"/>
    </source>
</evidence>
<dbReference type="Proteomes" id="UP001314170">
    <property type="component" value="Unassembled WGS sequence"/>
</dbReference>
<feature type="region of interest" description="Disordered" evidence="1">
    <location>
        <begin position="161"/>
        <end position="183"/>
    </location>
</feature>
<dbReference type="EMBL" id="CAWUPB010001158">
    <property type="protein sequence ID" value="CAK7339803.1"/>
    <property type="molecule type" value="Genomic_DNA"/>
</dbReference>
<keyword evidence="2" id="KW-0472">Membrane</keyword>
<name>A0AAV1RVZ5_9ROSI</name>